<evidence type="ECO:0000256" key="1">
    <source>
        <dbReference type="SAM" id="MobiDB-lite"/>
    </source>
</evidence>
<feature type="region of interest" description="Disordered" evidence="1">
    <location>
        <begin position="195"/>
        <end position="220"/>
    </location>
</feature>
<feature type="compositionally biased region" description="Basic and acidic residues" evidence="1">
    <location>
        <begin position="325"/>
        <end position="335"/>
    </location>
</feature>
<dbReference type="Proteomes" id="UP001492380">
    <property type="component" value="Unassembled WGS sequence"/>
</dbReference>
<keyword evidence="3" id="KW-1185">Reference proteome</keyword>
<evidence type="ECO:0000313" key="3">
    <source>
        <dbReference type="Proteomes" id="UP001492380"/>
    </source>
</evidence>
<reference evidence="2 3" key="1">
    <citation type="submission" date="2024-04" db="EMBL/GenBank/DDBJ databases">
        <title>Phyllosticta paracitricarpa is synonymous to the EU quarantine fungus P. citricarpa based on phylogenomic analyses.</title>
        <authorList>
            <consortium name="Lawrence Berkeley National Laboratory"/>
            <person name="Van Ingen-Buijs V.A."/>
            <person name="Van Westerhoven A.C."/>
            <person name="Haridas S."/>
            <person name="Skiadas P."/>
            <person name="Martin F."/>
            <person name="Groenewald J.Z."/>
            <person name="Crous P.W."/>
            <person name="Seidl M.F."/>
        </authorList>
    </citation>
    <scope>NUCLEOTIDE SEQUENCE [LARGE SCALE GENOMIC DNA]</scope>
    <source>
        <strain evidence="2 3">CBS 123374</strain>
    </source>
</reference>
<organism evidence="2 3">
    <name type="scientific">Phyllosticta capitalensis</name>
    <dbReference type="NCBI Taxonomy" id="121624"/>
    <lineage>
        <taxon>Eukaryota</taxon>
        <taxon>Fungi</taxon>
        <taxon>Dikarya</taxon>
        <taxon>Ascomycota</taxon>
        <taxon>Pezizomycotina</taxon>
        <taxon>Dothideomycetes</taxon>
        <taxon>Dothideomycetes incertae sedis</taxon>
        <taxon>Botryosphaeriales</taxon>
        <taxon>Phyllostictaceae</taxon>
        <taxon>Phyllosticta</taxon>
    </lineage>
</organism>
<feature type="region of interest" description="Disordered" evidence="1">
    <location>
        <begin position="289"/>
        <end position="366"/>
    </location>
</feature>
<proteinExistence type="predicted"/>
<gene>
    <name evidence="2" type="ORF">HDK90DRAFT_512346</name>
</gene>
<protein>
    <submittedName>
        <fullName evidence="2">Uncharacterized protein</fullName>
    </submittedName>
</protein>
<name>A0ABR1YM95_9PEZI</name>
<feature type="region of interest" description="Disordered" evidence="1">
    <location>
        <begin position="234"/>
        <end position="274"/>
    </location>
</feature>
<evidence type="ECO:0000313" key="2">
    <source>
        <dbReference type="EMBL" id="KAK8232411.1"/>
    </source>
</evidence>
<feature type="compositionally biased region" description="Polar residues" evidence="1">
    <location>
        <begin position="196"/>
        <end position="208"/>
    </location>
</feature>
<dbReference type="EMBL" id="JBBWRZ010000007">
    <property type="protein sequence ID" value="KAK8232411.1"/>
    <property type="molecule type" value="Genomic_DNA"/>
</dbReference>
<comment type="caution">
    <text evidence="2">The sequence shown here is derived from an EMBL/GenBank/DDBJ whole genome shotgun (WGS) entry which is preliminary data.</text>
</comment>
<sequence length="366" mass="41351">MNTAVPAAWRPMIFQGNTQQEADEEAKRFFWKLLMRHVFTMTWITEREKADIYSDFFRRLLDELRNTGVFETRVVLLPRVQQEQDQFLDKFLGLSIRLADAKARQSKTGDEIMLLNSELADMFMSQDMKDGRNDLTPFQRATEQKPTSLQGYVQAMRDSPYPLKVHIDRVVNDRRCDPEAWFPYYTGYSTLLPRRNVQSNTDTGTPTANPKPKRDGLWGEDGHTITRELLQSLVQSSGRKPGDSSPLSRDDQTSTGSESPTAKLKPKRDGLWGEDGHTITRELLQSLVQSSARKPGDSLPSPRDDQISTGNGTHEAEPEPGAPASDHDDNTKPPEDNLEQSPRAPKRKPESPPPPMRASPHGRPST</sequence>
<accession>A0ABR1YM95</accession>